<dbReference type="EMBL" id="CAJVRC010000863">
    <property type="protein sequence ID" value="CAG8898296.1"/>
    <property type="molecule type" value="Genomic_DNA"/>
</dbReference>
<accession>A0A9W4P583</accession>
<dbReference type="AlphaFoldDB" id="A0A9W4P583"/>
<feature type="domain" description="MAGE" evidence="2">
    <location>
        <begin position="57"/>
        <end position="278"/>
    </location>
</feature>
<feature type="region of interest" description="Disordered" evidence="1">
    <location>
        <begin position="321"/>
        <end position="371"/>
    </location>
</feature>
<sequence length="371" mass="41085">MSSNRKRRANAAVETESTPSARRRRRQSEESDSSPAPNSDDDGPSAPTSTDAMVKKMVRLAIASEYSRLPIRRNDISTKVLGEQGSRQFKLVFDQAQWELRQRFGMEMTELPAREKVTITQRRGELGFRLAFLCCRPTLFLRSLLTSRTTAAQKTTFSSANKSWIVTTTLPLAYRSPDILIPTKAPSLYTESTYTGLYSFIIAVIVLNGGSLAEQKLDRYLSRTNAEIATPVDRTDKLLQRLCKEGYIIKTREMDGGEEVIEYVLGPRGKIEVGTSGVAGLVRTVYGKEKGDHAGLTQLQREELEDFEGKLGRSLGIEPASIRASGVDGASDVDGDAGVDRSSGPRRSSRRGPTQEQEEEEGSVSEEYEEE</sequence>
<feature type="region of interest" description="Disordered" evidence="1">
    <location>
        <begin position="1"/>
        <end position="50"/>
    </location>
</feature>
<name>A0A9W4P583_9EURO</name>
<feature type="compositionally biased region" description="Acidic residues" evidence="1">
    <location>
        <begin position="356"/>
        <end position="371"/>
    </location>
</feature>
<evidence type="ECO:0000313" key="4">
    <source>
        <dbReference type="Proteomes" id="UP001154252"/>
    </source>
</evidence>
<dbReference type="SMART" id="SM01373">
    <property type="entry name" value="MAGE"/>
    <property type="match status" value="1"/>
</dbReference>
<dbReference type="InterPro" id="IPR041899">
    <property type="entry name" value="MAGE_WH2"/>
</dbReference>
<dbReference type="PANTHER" id="PTHR11736">
    <property type="entry name" value="MELANOMA-ASSOCIATED ANTIGEN MAGE ANTIGEN"/>
    <property type="match status" value="1"/>
</dbReference>
<comment type="caution">
    <text evidence="3">The sequence shown here is derived from an EMBL/GenBank/DDBJ whole genome shotgun (WGS) entry which is preliminary data.</text>
</comment>
<dbReference type="InterPro" id="IPR041898">
    <property type="entry name" value="MAGE_WH1"/>
</dbReference>
<dbReference type="GO" id="GO:0005634">
    <property type="term" value="C:nucleus"/>
    <property type="evidence" value="ECO:0007669"/>
    <property type="project" value="TreeGrafter"/>
</dbReference>
<dbReference type="GO" id="GO:0006281">
    <property type="term" value="P:DNA repair"/>
    <property type="evidence" value="ECO:0007669"/>
    <property type="project" value="TreeGrafter"/>
</dbReference>
<dbReference type="InterPro" id="IPR037445">
    <property type="entry name" value="MAGE"/>
</dbReference>
<dbReference type="Proteomes" id="UP001154252">
    <property type="component" value="Unassembled WGS sequence"/>
</dbReference>
<keyword evidence="4" id="KW-1185">Reference proteome</keyword>
<evidence type="ECO:0000256" key="1">
    <source>
        <dbReference type="SAM" id="MobiDB-lite"/>
    </source>
</evidence>
<dbReference type="Gene3D" id="1.10.10.1210">
    <property type="entry name" value="MAGE homology domain, winged helix WH2 motif"/>
    <property type="match status" value="1"/>
</dbReference>
<dbReference type="OrthoDB" id="205198at2759"/>
<evidence type="ECO:0000259" key="2">
    <source>
        <dbReference type="SMART" id="SM01373"/>
    </source>
</evidence>
<dbReference type="InterPro" id="IPR002190">
    <property type="entry name" value="MHD_dom"/>
</dbReference>
<organism evidence="3 4">
    <name type="scientific">Penicillium egyptiacum</name>
    <dbReference type="NCBI Taxonomy" id="1303716"/>
    <lineage>
        <taxon>Eukaryota</taxon>
        <taxon>Fungi</taxon>
        <taxon>Dikarya</taxon>
        <taxon>Ascomycota</taxon>
        <taxon>Pezizomycotina</taxon>
        <taxon>Eurotiomycetes</taxon>
        <taxon>Eurotiomycetidae</taxon>
        <taxon>Eurotiales</taxon>
        <taxon>Aspergillaceae</taxon>
        <taxon>Penicillium</taxon>
    </lineage>
</organism>
<dbReference type="Pfam" id="PF01454">
    <property type="entry name" value="MAGE"/>
    <property type="match status" value="1"/>
</dbReference>
<evidence type="ECO:0000313" key="3">
    <source>
        <dbReference type="EMBL" id="CAG8898296.1"/>
    </source>
</evidence>
<protein>
    <recommendedName>
        <fullName evidence="2">MAGE domain-containing protein</fullName>
    </recommendedName>
</protein>
<gene>
    <name evidence="3" type="ORF">PEGY_LOCUS5065</name>
</gene>
<dbReference type="Gene3D" id="1.10.10.1200">
    <property type="entry name" value="MAGE homology domain, winged helix WH1 motif"/>
    <property type="match status" value="1"/>
</dbReference>
<reference evidence="3" key="1">
    <citation type="submission" date="2021-07" db="EMBL/GenBank/DDBJ databases">
        <authorList>
            <person name="Branca A.L. A."/>
        </authorList>
    </citation>
    <scope>NUCLEOTIDE SEQUENCE</scope>
</reference>
<dbReference type="PANTHER" id="PTHR11736:SF14">
    <property type="entry name" value="NSE3 HOMOLOG, SMC5-SMC6 COMPLEX COMPONENT"/>
    <property type="match status" value="1"/>
</dbReference>
<proteinExistence type="predicted"/>